<feature type="transmembrane region" description="Helical" evidence="2">
    <location>
        <begin position="494"/>
        <end position="515"/>
    </location>
</feature>
<dbReference type="InterPro" id="IPR011009">
    <property type="entry name" value="Kinase-like_dom_sf"/>
</dbReference>
<reference evidence="4 5" key="1">
    <citation type="journal article" date="2003" name="Int. J. Syst. Evol. Microbiol.">
        <title>Bacillus nealsonii sp. nov., isolated from a spacecraft-assembly facility, whose spores are gamma-radiation resistant.</title>
        <authorList>
            <person name="Venkateswaran K."/>
            <person name="Kempf M."/>
            <person name="Chen F."/>
            <person name="Satomi M."/>
            <person name="Nicholson W."/>
            <person name="Kern R."/>
        </authorList>
    </citation>
    <scope>NUCLEOTIDE SEQUENCE [LARGE SCALE GENOMIC DNA]</scope>
    <source>
        <strain evidence="4 5">FO-92</strain>
    </source>
</reference>
<gene>
    <name evidence="4" type="ORF">CWS01_15810</name>
</gene>
<name>A0A2N0YZL8_9BACI</name>
<dbReference type="PANTHER" id="PTHR10566">
    <property type="entry name" value="CHAPERONE-ACTIVITY OF BC1 COMPLEX CABC1 -RELATED"/>
    <property type="match status" value="1"/>
</dbReference>
<protein>
    <submittedName>
        <fullName evidence="4">ABC transporter</fullName>
    </submittedName>
</protein>
<dbReference type="OrthoDB" id="9795390at2"/>
<dbReference type="InterPro" id="IPR050154">
    <property type="entry name" value="UbiB_kinase"/>
</dbReference>
<feature type="transmembrane region" description="Helical" evidence="2">
    <location>
        <begin position="527"/>
        <end position="547"/>
    </location>
</feature>
<sequence length="552" mass="62857">MGASKRIRQMHRYRKITSILARNGIGFVSQKMGWEEKFLFHKNADPKSTGRRIRLLLEELGTTFIKLGQIASTRPDLFSADILNELKELQDMVPPFTYEEAVQILEEELGSSVTELFQYFSEKPLAAASIGQVHRAILKDGSDVVVKIQRPNILALVETDLEIVADLARLAEKRMEWAKRYHLLDIIEELSKGLLLELDYRIEARNMEKFKQFNKPLGYVSIPTVYWDYSTKKVLTMDYIDGIKLTDQKRLEDVGLDRSVLAEQLAYIIFHQILNIGHYHADPHPGNLLALPDGKIALLDFGMVGQISPYTKKNLASFIIALRNKSTKGIIRAISDLGMIPEDVDIKKLTADVEVMREKYYDIPLQEVSMGQAINDLFHMAHQHHIGIPTELTLVGKSLMTMEGVVADLDPDFSVFDVAEPFGKKLILDRFNPWKMVKNWIEDVPDYIDLLKEAPLSIKQFSSLMRKGKVEVEVTSPQLETLVKKMDRMSNQMSFSIVLLALSIVMVGLIIGVALSGVHTVLWKLPIIEIGFVIAMFMFLWLIYSIFRSGRF</sequence>
<keyword evidence="2" id="KW-0812">Transmembrane</keyword>
<comment type="caution">
    <text evidence="4">The sequence shown here is derived from an EMBL/GenBank/DDBJ whole genome shotgun (WGS) entry which is preliminary data.</text>
</comment>
<dbReference type="Proteomes" id="UP000233375">
    <property type="component" value="Unassembled WGS sequence"/>
</dbReference>
<proteinExistence type="inferred from homology"/>
<dbReference type="InterPro" id="IPR004147">
    <property type="entry name" value="ABC1_dom"/>
</dbReference>
<keyword evidence="2" id="KW-1133">Transmembrane helix</keyword>
<accession>A0A2N0YZL8</accession>
<feature type="domain" description="ABC1 atypical kinase-like" evidence="3">
    <location>
        <begin position="89"/>
        <end position="332"/>
    </location>
</feature>
<dbReference type="SUPFAM" id="SSF56112">
    <property type="entry name" value="Protein kinase-like (PK-like)"/>
    <property type="match status" value="1"/>
</dbReference>
<dbReference type="PANTHER" id="PTHR10566:SF113">
    <property type="entry name" value="PROTEIN ACTIVITY OF BC1 COMPLEX KINASE 7, CHLOROPLASTIC"/>
    <property type="match status" value="1"/>
</dbReference>
<evidence type="ECO:0000256" key="2">
    <source>
        <dbReference type="SAM" id="Phobius"/>
    </source>
</evidence>
<dbReference type="Pfam" id="PF03109">
    <property type="entry name" value="ABC1"/>
    <property type="match status" value="1"/>
</dbReference>
<evidence type="ECO:0000313" key="4">
    <source>
        <dbReference type="EMBL" id="PKG22703.1"/>
    </source>
</evidence>
<keyword evidence="2" id="KW-0472">Membrane</keyword>
<organism evidence="4 5">
    <name type="scientific">Niallia nealsonii</name>
    <dbReference type="NCBI Taxonomy" id="115979"/>
    <lineage>
        <taxon>Bacteria</taxon>
        <taxon>Bacillati</taxon>
        <taxon>Bacillota</taxon>
        <taxon>Bacilli</taxon>
        <taxon>Bacillales</taxon>
        <taxon>Bacillaceae</taxon>
        <taxon>Niallia</taxon>
    </lineage>
</organism>
<evidence type="ECO:0000313" key="5">
    <source>
        <dbReference type="Proteomes" id="UP000233375"/>
    </source>
</evidence>
<dbReference type="CDD" id="cd05121">
    <property type="entry name" value="ABC1_ADCK3-like"/>
    <property type="match status" value="1"/>
</dbReference>
<dbReference type="AlphaFoldDB" id="A0A2N0YZL8"/>
<evidence type="ECO:0000256" key="1">
    <source>
        <dbReference type="ARBA" id="ARBA00009670"/>
    </source>
</evidence>
<comment type="similarity">
    <text evidence="1">Belongs to the protein kinase superfamily. ADCK protein kinase family.</text>
</comment>
<dbReference type="RefSeq" id="WP_101178147.1">
    <property type="nucleotide sequence ID" value="NZ_PISE01000036.1"/>
</dbReference>
<dbReference type="EMBL" id="PISE01000036">
    <property type="protein sequence ID" value="PKG22703.1"/>
    <property type="molecule type" value="Genomic_DNA"/>
</dbReference>
<evidence type="ECO:0000259" key="3">
    <source>
        <dbReference type="Pfam" id="PF03109"/>
    </source>
</evidence>
<keyword evidence="5" id="KW-1185">Reference proteome</keyword>